<comment type="caution">
    <text evidence="1">The sequence shown here is derived from an EMBL/GenBank/DDBJ whole genome shotgun (WGS) entry which is preliminary data.</text>
</comment>
<dbReference type="Proteomes" id="UP000799754">
    <property type="component" value="Unassembled WGS sequence"/>
</dbReference>
<evidence type="ECO:0000313" key="2">
    <source>
        <dbReference type="Proteomes" id="UP000799754"/>
    </source>
</evidence>
<dbReference type="EMBL" id="MU006715">
    <property type="protein sequence ID" value="KAF2627829.1"/>
    <property type="molecule type" value="Genomic_DNA"/>
</dbReference>
<proteinExistence type="predicted"/>
<sequence>IRLIELLPGAWSNRIRCRLVNVHHENAHYKALSYVWGYRNVKRLPIITVNRKPYSVTVNLESALRHLHQRYPEGLILWVDALCTNQEDVVERTGQVKLMGNIQRKCVKGVVYLSDRLDGPATVAEPPTPVDSIGLMTHS</sequence>
<accession>A0ACB6S1B7</accession>
<reference evidence="1" key="1">
    <citation type="journal article" date="2020" name="Stud. Mycol.">
        <title>101 Dothideomycetes genomes: a test case for predicting lifestyles and emergence of pathogens.</title>
        <authorList>
            <person name="Haridas S."/>
            <person name="Albert R."/>
            <person name="Binder M."/>
            <person name="Bloem J."/>
            <person name="Labutti K."/>
            <person name="Salamov A."/>
            <person name="Andreopoulos B."/>
            <person name="Baker S."/>
            <person name="Barry K."/>
            <person name="Bills G."/>
            <person name="Bluhm B."/>
            <person name="Cannon C."/>
            <person name="Castanera R."/>
            <person name="Culley D."/>
            <person name="Daum C."/>
            <person name="Ezra D."/>
            <person name="Gonzalez J."/>
            <person name="Henrissat B."/>
            <person name="Kuo A."/>
            <person name="Liang C."/>
            <person name="Lipzen A."/>
            <person name="Lutzoni F."/>
            <person name="Magnuson J."/>
            <person name="Mondo S."/>
            <person name="Nolan M."/>
            <person name="Ohm R."/>
            <person name="Pangilinan J."/>
            <person name="Park H.-J."/>
            <person name="Ramirez L."/>
            <person name="Alfaro M."/>
            <person name="Sun H."/>
            <person name="Tritt A."/>
            <person name="Yoshinaga Y."/>
            <person name="Zwiers L.-H."/>
            <person name="Turgeon B."/>
            <person name="Goodwin S."/>
            <person name="Spatafora J."/>
            <person name="Crous P."/>
            <person name="Grigoriev I."/>
        </authorList>
    </citation>
    <scope>NUCLEOTIDE SEQUENCE</scope>
    <source>
        <strain evidence="1">CBS 525.71</strain>
    </source>
</reference>
<gene>
    <name evidence="1" type="ORF">BU25DRAFT_340873</name>
</gene>
<protein>
    <submittedName>
        <fullName evidence="1">Uncharacterized protein</fullName>
    </submittedName>
</protein>
<keyword evidence="2" id="KW-1185">Reference proteome</keyword>
<name>A0ACB6S1B7_9PLEO</name>
<feature type="non-terminal residue" evidence="1">
    <location>
        <position position="1"/>
    </location>
</feature>
<organism evidence="1 2">
    <name type="scientific">Macroventuria anomochaeta</name>
    <dbReference type="NCBI Taxonomy" id="301207"/>
    <lineage>
        <taxon>Eukaryota</taxon>
        <taxon>Fungi</taxon>
        <taxon>Dikarya</taxon>
        <taxon>Ascomycota</taxon>
        <taxon>Pezizomycotina</taxon>
        <taxon>Dothideomycetes</taxon>
        <taxon>Pleosporomycetidae</taxon>
        <taxon>Pleosporales</taxon>
        <taxon>Pleosporineae</taxon>
        <taxon>Didymellaceae</taxon>
        <taxon>Macroventuria</taxon>
    </lineage>
</organism>
<evidence type="ECO:0000313" key="1">
    <source>
        <dbReference type="EMBL" id="KAF2627829.1"/>
    </source>
</evidence>